<dbReference type="EMBL" id="KE343530">
    <property type="protein sequence ID" value="EXB33505.1"/>
    <property type="molecule type" value="Genomic_DNA"/>
</dbReference>
<name>W9QF84_9ROSA</name>
<evidence type="ECO:0000313" key="2">
    <source>
        <dbReference type="Proteomes" id="UP000030645"/>
    </source>
</evidence>
<evidence type="ECO:0000313" key="1">
    <source>
        <dbReference type="EMBL" id="EXB33505.1"/>
    </source>
</evidence>
<proteinExistence type="predicted"/>
<dbReference type="AlphaFoldDB" id="W9QF84"/>
<sequence>MGQSFYILYVCINLFSYSKFSSRLIIGFLNAIVDGICYGACRKRHGHPVVTSASKRWSVRCTKGSGSRIEAGETAALMENGGRTFYFLNSCLPKAIKG</sequence>
<dbReference type="Proteomes" id="UP000030645">
    <property type="component" value="Unassembled WGS sequence"/>
</dbReference>
<reference evidence="2" key="1">
    <citation type="submission" date="2013-01" db="EMBL/GenBank/DDBJ databases">
        <title>Draft Genome Sequence of a Mulberry Tree, Morus notabilis C.K. Schneid.</title>
        <authorList>
            <person name="He N."/>
            <person name="Zhao S."/>
        </authorList>
    </citation>
    <scope>NUCLEOTIDE SEQUENCE</scope>
</reference>
<protein>
    <submittedName>
        <fullName evidence="1">Uncharacterized protein</fullName>
    </submittedName>
</protein>
<organism evidence="1 2">
    <name type="scientific">Morus notabilis</name>
    <dbReference type="NCBI Taxonomy" id="981085"/>
    <lineage>
        <taxon>Eukaryota</taxon>
        <taxon>Viridiplantae</taxon>
        <taxon>Streptophyta</taxon>
        <taxon>Embryophyta</taxon>
        <taxon>Tracheophyta</taxon>
        <taxon>Spermatophyta</taxon>
        <taxon>Magnoliopsida</taxon>
        <taxon>eudicotyledons</taxon>
        <taxon>Gunneridae</taxon>
        <taxon>Pentapetalae</taxon>
        <taxon>rosids</taxon>
        <taxon>fabids</taxon>
        <taxon>Rosales</taxon>
        <taxon>Moraceae</taxon>
        <taxon>Moreae</taxon>
        <taxon>Morus</taxon>
    </lineage>
</organism>
<gene>
    <name evidence="1" type="ORF">L484_011095</name>
</gene>
<accession>W9QF84</accession>
<keyword evidence="2" id="KW-1185">Reference proteome</keyword>